<evidence type="ECO:0000256" key="1">
    <source>
        <dbReference type="SAM" id="MobiDB-lite"/>
    </source>
</evidence>
<proteinExistence type="predicted"/>
<feature type="compositionally biased region" description="Low complexity" evidence="1">
    <location>
        <begin position="22"/>
        <end position="35"/>
    </location>
</feature>
<evidence type="ECO:0008006" key="3">
    <source>
        <dbReference type="Google" id="ProtNLM"/>
    </source>
</evidence>
<dbReference type="EMBL" id="CADCUJ010000091">
    <property type="protein sequence ID" value="CAA9360448.1"/>
    <property type="molecule type" value="Genomic_DNA"/>
</dbReference>
<sequence>MSAALLTGVLALDWSGRDVPAASPAPRPAASFSAATEPVRTQNHPVRSRAAEVVRRWDALRARAYARCDLAALRRLYVAGSAAADADEEVLRGYIGRGLRVTALEMQLLAVAVLDQARGRLSLRVTDRVHGGVAEGADGTRVALPRDEATTRVLRLRRTATGWRVAAVSRSEPRPVGR</sequence>
<evidence type="ECO:0000313" key="2">
    <source>
        <dbReference type="EMBL" id="CAA9360448.1"/>
    </source>
</evidence>
<reference evidence="2" key="1">
    <citation type="submission" date="2020-02" db="EMBL/GenBank/DDBJ databases">
        <authorList>
            <person name="Meier V. D."/>
        </authorList>
    </citation>
    <scope>NUCLEOTIDE SEQUENCE</scope>
    <source>
        <strain evidence="2">AVDCRST_MAG72</strain>
    </source>
</reference>
<feature type="region of interest" description="Disordered" evidence="1">
    <location>
        <begin position="22"/>
        <end position="46"/>
    </location>
</feature>
<dbReference type="AlphaFoldDB" id="A0A6J4ML09"/>
<name>A0A6J4ML09_9ACTN</name>
<gene>
    <name evidence="2" type="ORF">AVDCRST_MAG72-2213</name>
</gene>
<accession>A0A6J4ML09</accession>
<protein>
    <recommendedName>
        <fullName evidence="3">SnoaL-like domain-containing protein</fullName>
    </recommendedName>
</protein>
<organism evidence="2">
    <name type="scientific">uncultured Nocardioidaceae bacterium</name>
    <dbReference type="NCBI Taxonomy" id="253824"/>
    <lineage>
        <taxon>Bacteria</taxon>
        <taxon>Bacillati</taxon>
        <taxon>Actinomycetota</taxon>
        <taxon>Actinomycetes</taxon>
        <taxon>Propionibacteriales</taxon>
        <taxon>Nocardioidaceae</taxon>
        <taxon>environmental samples</taxon>
    </lineage>
</organism>